<evidence type="ECO:0000313" key="2">
    <source>
        <dbReference type="Proteomes" id="UP001606305"/>
    </source>
</evidence>
<evidence type="ECO:0000313" key="1">
    <source>
        <dbReference type="EMBL" id="MFG6458174.1"/>
    </source>
</evidence>
<accession>A0ABW7G885</accession>
<dbReference type="EMBL" id="JBIGIA010000011">
    <property type="protein sequence ID" value="MFG6458174.1"/>
    <property type="molecule type" value="Genomic_DNA"/>
</dbReference>
<proteinExistence type="predicted"/>
<dbReference type="Proteomes" id="UP001606305">
    <property type="component" value="Unassembled WGS sequence"/>
</dbReference>
<gene>
    <name evidence="1" type="ORF">ACG00X_15150</name>
</gene>
<comment type="caution">
    <text evidence="1">The sequence shown here is derived from an EMBL/GenBank/DDBJ whole genome shotgun (WGS) entry which is preliminary data.</text>
</comment>
<sequence>MTNGWLGVLGAAGLLAALGLVFVAVPAPPPAGGAPAAPRLAALASPAQVPMPAARPPVAPPRRVPAALAPAAPAELDRVVAAARLGDRRAGYAAYRLLSPCAEAACPGVPLTLVNERLRFLAEAARAGVAGAQVDFFLEGPDAVQAADGEGLQAWREQALGGLKDAAAQCEPFAMGQLATLLDAGELTPRDAIAAVAYAVAEGQLRHRPPSDESLRDRLGEPIADADLEAARVRGLGLVAACR</sequence>
<dbReference type="RefSeq" id="WP_394489028.1">
    <property type="nucleotide sequence ID" value="NZ_JBIGIA010000011.1"/>
</dbReference>
<keyword evidence="2" id="KW-1185">Reference proteome</keyword>
<reference evidence="1 2" key="1">
    <citation type="submission" date="2024-09" db="EMBL/GenBank/DDBJ databases">
        <title>Novel species of the genus Pelomonas and Roseateles isolated from streams.</title>
        <authorList>
            <person name="Lu H."/>
        </authorList>
    </citation>
    <scope>NUCLEOTIDE SEQUENCE [LARGE SCALE GENOMIC DNA]</scope>
    <source>
        <strain evidence="1 2">BYS96W</strain>
    </source>
</reference>
<name>A0ABW7G885_9BURK</name>
<organism evidence="1 2">
    <name type="scientific">Pelomonas nitida</name>
    <dbReference type="NCBI Taxonomy" id="3299027"/>
    <lineage>
        <taxon>Bacteria</taxon>
        <taxon>Pseudomonadati</taxon>
        <taxon>Pseudomonadota</taxon>
        <taxon>Betaproteobacteria</taxon>
        <taxon>Burkholderiales</taxon>
        <taxon>Sphaerotilaceae</taxon>
        <taxon>Roseateles</taxon>
    </lineage>
</organism>
<protein>
    <submittedName>
        <fullName evidence="1">Uncharacterized protein</fullName>
    </submittedName>
</protein>